<keyword evidence="6" id="KW-1185">Reference proteome</keyword>
<dbReference type="Proteomes" id="UP000318422">
    <property type="component" value="Unassembled WGS sequence"/>
</dbReference>
<evidence type="ECO:0000256" key="1">
    <source>
        <dbReference type="ARBA" id="ARBA00010062"/>
    </source>
</evidence>
<organism evidence="5 6">
    <name type="scientific">Zoogloea ramigera</name>
    <dbReference type="NCBI Taxonomy" id="350"/>
    <lineage>
        <taxon>Bacteria</taxon>
        <taxon>Pseudomonadati</taxon>
        <taxon>Pseudomonadota</taxon>
        <taxon>Betaproteobacteria</taxon>
        <taxon>Rhodocyclales</taxon>
        <taxon>Zoogloeaceae</taxon>
        <taxon>Zoogloea</taxon>
    </lineage>
</organism>
<keyword evidence="5" id="KW-0449">Lipoprotein</keyword>
<evidence type="ECO:0000313" key="6">
    <source>
        <dbReference type="Proteomes" id="UP000318422"/>
    </source>
</evidence>
<dbReference type="InterPro" id="IPR028081">
    <property type="entry name" value="Leu-bd"/>
</dbReference>
<name>A0A4Y4D020_ZOORA</name>
<gene>
    <name evidence="5" type="ORF">ZRA01_31570</name>
</gene>
<dbReference type="EMBL" id="BJNV01000064">
    <property type="protein sequence ID" value="GEC97084.1"/>
    <property type="molecule type" value="Genomic_DNA"/>
</dbReference>
<dbReference type="Pfam" id="PF13458">
    <property type="entry name" value="Peripla_BP_6"/>
    <property type="match status" value="1"/>
</dbReference>
<dbReference type="Gene3D" id="3.40.50.2300">
    <property type="match status" value="2"/>
</dbReference>
<evidence type="ECO:0000313" key="5">
    <source>
        <dbReference type="EMBL" id="GEC97084.1"/>
    </source>
</evidence>
<reference evidence="5 6" key="1">
    <citation type="submission" date="2019-06" db="EMBL/GenBank/DDBJ databases">
        <title>Whole genome shotgun sequence of Zoogloea ramigera NBRC 15342.</title>
        <authorList>
            <person name="Hosoyama A."/>
            <person name="Uohara A."/>
            <person name="Ohji S."/>
            <person name="Ichikawa N."/>
        </authorList>
    </citation>
    <scope>NUCLEOTIDE SEQUENCE [LARGE SCALE GENOMIC DNA]</scope>
    <source>
        <strain evidence="5 6">NBRC 15342</strain>
    </source>
</reference>
<dbReference type="PANTHER" id="PTHR47235:SF1">
    <property type="entry name" value="BLR6548 PROTEIN"/>
    <property type="match status" value="1"/>
</dbReference>
<dbReference type="RefSeq" id="WP_141354056.1">
    <property type="nucleotide sequence ID" value="NZ_BJNV01000064.1"/>
</dbReference>
<dbReference type="AlphaFoldDB" id="A0A4Y4D020"/>
<dbReference type="InterPro" id="IPR028082">
    <property type="entry name" value="Peripla_BP_I"/>
</dbReference>
<dbReference type="SUPFAM" id="SSF53822">
    <property type="entry name" value="Periplasmic binding protein-like I"/>
    <property type="match status" value="1"/>
</dbReference>
<accession>A0A4Y4D020</accession>
<dbReference type="OrthoDB" id="8877358at2"/>
<comment type="similarity">
    <text evidence="1">Belongs to the leucine-binding protein family.</text>
</comment>
<dbReference type="PANTHER" id="PTHR47235">
    <property type="entry name" value="BLR6548 PROTEIN"/>
    <property type="match status" value="1"/>
</dbReference>
<proteinExistence type="inferred from homology"/>
<sequence length="385" mass="41076">MTNAQRPNRQTQINRLLAGVGLVAWSALAGAADLVVAHMAPFTGPASIEAAEYNAGIRLAIKAANAAGGINGQQVVLKTANDEYKPEQAVAIFRQLAAENTVATLLPVGSPAMGQILKEGLPETLKLPIVGLIPAAEPFRAALNPYVYHIRAGDLSQYRKLVEYAQTIGVKRIAVAYADIPFGTAGLAAIEGMLKKQGQNLVARVALPMADPARLPEIVDALARNSPDIVFMVSPAKLAGDFLKVYRAKGLSAPLAMPSYGNADVLCAIAGKDSARGVIMAQVMPNVSNTAIPIVRRFQEDIKKHGEKDMRPNILQLEAYVTTQVLLEGLRRAGTAAPRQKLVPALDALKRLDLGGYAVEFSPTRHTGSEFVDISIIGRDCKLMF</sequence>
<evidence type="ECO:0000259" key="4">
    <source>
        <dbReference type="Pfam" id="PF13458"/>
    </source>
</evidence>
<feature type="signal peptide" evidence="3">
    <location>
        <begin position="1"/>
        <end position="31"/>
    </location>
</feature>
<evidence type="ECO:0000256" key="3">
    <source>
        <dbReference type="SAM" id="SignalP"/>
    </source>
</evidence>
<evidence type="ECO:0000256" key="2">
    <source>
        <dbReference type="ARBA" id="ARBA00022729"/>
    </source>
</evidence>
<dbReference type="CDD" id="cd06326">
    <property type="entry name" value="PBP1_ABC_ligand_binding-like"/>
    <property type="match status" value="1"/>
</dbReference>
<feature type="chain" id="PRO_5021364893" evidence="3">
    <location>
        <begin position="32"/>
        <end position="385"/>
    </location>
</feature>
<feature type="domain" description="Leucine-binding protein" evidence="4">
    <location>
        <begin position="36"/>
        <end position="368"/>
    </location>
</feature>
<keyword evidence="2 3" id="KW-0732">Signal</keyword>
<protein>
    <submittedName>
        <fullName evidence="5">Lipoprotein</fullName>
    </submittedName>
</protein>
<comment type="caution">
    <text evidence="5">The sequence shown here is derived from an EMBL/GenBank/DDBJ whole genome shotgun (WGS) entry which is preliminary data.</text>
</comment>